<name>A0A139AIP0_GONPJ</name>
<feature type="region of interest" description="Disordered" evidence="2">
    <location>
        <begin position="53"/>
        <end position="73"/>
    </location>
</feature>
<evidence type="ECO:0000256" key="1">
    <source>
        <dbReference type="ARBA" id="ARBA00022750"/>
    </source>
</evidence>
<dbReference type="EMBL" id="KQ965751">
    <property type="protein sequence ID" value="KXS16666.1"/>
    <property type="molecule type" value="Genomic_DNA"/>
</dbReference>
<keyword evidence="1" id="KW-0645">Protease</keyword>
<sequence length="539" mass="59605">MGLALATRQLLTLHSSALLRAPLAVESAVRERKRRFKGVPIWCSTTRGSGRRTDWNGLPRVKNEGKELSRNPKSGLIVPKLTSGPIVTKKANVTRRGILDSGAALMSVPQDLAEAMYAAIGVNYTFASTGGRPLRSDFAKFDSTMTFTLGSGSTGYTEDKYCWPVFNRWDSPDSLLGSVFLQSVVGLYDMASWVGDGVKPGTFYLSETLPDQRRAENVNVRVLEADCCSPSRRDTGEIETDVLSFQLSVIEAHVATSRPYRHGDSARELRRSSDPPKFYRPGISDIDPLQQENNNLEYHAPATYTPSNVGHSPPQRHAKGLGTLLRAWSAEMDGRGDDIREFFEYYFDPVASIGEPLPEGTKGETFVHANRELTGLSLIRFAVGLVWEQMMNRRDQGRTLVIPAAVFQKIKAAALRDLLSADLSTVKFDMSLEEKKPFFSDGDVLCAWYNNLVTSCQTWAASELVQNSEPHLLPKGSSTAYIGNAAASINTFFTMEEMRSLPVGQIASRIRKDLIVQVSGIQEHVLERIMTETGGFMVF</sequence>
<dbReference type="STRING" id="1344416.A0A139AIP0"/>
<protein>
    <submittedName>
        <fullName evidence="3">Uncharacterized protein</fullName>
    </submittedName>
</protein>
<reference evidence="3 4" key="1">
    <citation type="journal article" date="2015" name="Genome Biol. Evol.">
        <title>Phylogenomic analyses indicate that early fungi evolved digesting cell walls of algal ancestors of land plants.</title>
        <authorList>
            <person name="Chang Y."/>
            <person name="Wang S."/>
            <person name="Sekimoto S."/>
            <person name="Aerts A.L."/>
            <person name="Choi C."/>
            <person name="Clum A."/>
            <person name="LaButti K.M."/>
            <person name="Lindquist E.A."/>
            <person name="Yee Ngan C."/>
            <person name="Ohm R.A."/>
            <person name="Salamov A.A."/>
            <person name="Grigoriev I.V."/>
            <person name="Spatafora J.W."/>
            <person name="Berbee M.L."/>
        </authorList>
    </citation>
    <scope>NUCLEOTIDE SEQUENCE [LARGE SCALE GENOMIC DNA]</scope>
    <source>
        <strain evidence="3 4">JEL478</strain>
    </source>
</reference>
<organism evidence="3 4">
    <name type="scientific">Gonapodya prolifera (strain JEL478)</name>
    <name type="common">Monoblepharis prolifera</name>
    <dbReference type="NCBI Taxonomy" id="1344416"/>
    <lineage>
        <taxon>Eukaryota</taxon>
        <taxon>Fungi</taxon>
        <taxon>Fungi incertae sedis</taxon>
        <taxon>Chytridiomycota</taxon>
        <taxon>Chytridiomycota incertae sedis</taxon>
        <taxon>Monoblepharidomycetes</taxon>
        <taxon>Monoblepharidales</taxon>
        <taxon>Gonapodyaceae</taxon>
        <taxon>Gonapodya</taxon>
    </lineage>
</organism>
<keyword evidence="4" id="KW-1185">Reference proteome</keyword>
<dbReference type="Proteomes" id="UP000070544">
    <property type="component" value="Unassembled WGS sequence"/>
</dbReference>
<dbReference type="OrthoDB" id="21502at2759"/>
<dbReference type="InterPro" id="IPR001969">
    <property type="entry name" value="Aspartic_peptidase_AS"/>
</dbReference>
<feature type="compositionally biased region" description="Basic and acidic residues" evidence="2">
    <location>
        <begin position="61"/>
        <end position="70"/>
    </location>
</feature>
<keyword evidence="1" id="KW-0378">Hydrolase</keyword>
<dbReference type="Gene3D" id="2.40.70.10">
    <property type="entry name" value="Acid Proteases"/>
    <property type="match status" value="1"/>
</dbReference>
<dbReference type="PROSITE" id="PS00141">
    <property type="entry name" value="ASP_PROTEASE"/>
    <property type="match status" value="1"/>
</dbReference>
<gene>
    <name evidence="3" type="ORF">M427DRAFT_43464</name>
</gene>
<proteinExistence type="predicted"/>
<dbReference type="GO" id="GO:0004190">
    <property type="term" value="F:aspartic-type endopeptidase activity"/>
    <property type="evidence" value="ECO:0007669"/>
    <property type="project" value="UniProtKB-KW"/>
</dbReference>
<evidence type="ECO:0000313" key="4">
    <source>
        <dbReference type="Proteomes" id="UP000070544"/>
    </source>
</evidence>
<dbReference type="SUPFAM" id="SSF50630">
    <property type="entry name" value="Acid proteases"/>
    <property type="match status" value="1"/>
</dbReference>
<dbReference type="Gene3D" id="3.30.559.10">
    <property type="entry name" value="Chloramphenicol acetyltransferase-like domain"/>
    <property type="match status" value="1"/>
</dbReference>
<dbReference type="InterPro" id="IPR023213">
    <property type="entry name" value="CAT-like_dom_sf"/>
</dbReference>
<evidence type="ECO:0000256" key="2">
    <source>
        <dbReference type="SAM" id="MobiDB-lite"/>
    </source>
</evidence>
<dbReference type="InterPro" id="IPR021109">
    <property type="entry name" value="Peptidase_aspartic_dom_sf"/>
</dbReference>
<evidence type="ECO:0000313" key="3">
    <source>
        <dbReference type="EMBL" id="KXS16666.1"/>
    </source>
</evidence>
<dbReference type="AlphaFoldDB" id="A0A139AIP0"/>
<dbReference type="GO" id="GO:0006508">
    <property type="term" value="P:proteolysis"/>
    <property type="evidence" value="ECO:0007669"/>
    <property type="project" value="InterPro"/>
</dbReference>
<keyword evidence="1" id="KW-0064">Aspartyl protease</keyword>
<accession>A0A139AIP0</accession>